<sequence>MVENYVHQYGDRNPLHEGAVKIVPGNLITDFIEKCCINITEANPQHFSIKFIKPMYANEKVMIEIHAAKFYVKRVCQEKTLLLACGSWR</sequence>
<dbReference type="Proteomes" id="UP000050961">
    <property type="component" value="Unassembled WGS sequence"/>
</dbReference>
<protein>
    <recommendedName>
        <fullName evidence="3">MaoC-like domain-containing protein</fullName>
    </recommendedName>
</protein>
<dbReference type="PATRIC" id="fig|1423806.3.peg.1921"/>
<dbReference type="EMBL" id="AYZF01000017">
    <property type="protein sequence ID" value="KRN05335.1"/>
    <property type="molecule type" value="Genomic_DNA"/>
</dbReference>
<accession>A0A0R2DWC8</accession>
<dbReference type="AlphaFoldDB" id="A0A0R2DWC8"/>
<organism evidence="1 2">
    <name type="scientific">Liquorilactobacillus sucicola DSM 21376 = JCM 15457</name>
    <dbReference type="NCBI Taxonomy" id="1423806"/>
    <lineage>
        <taxon>Bacteria</taxon>
        <taxon>Bacillati</taxon>
        <taxon>Bacillota</taxon>
        <taxon>Bacilli</taxon>
        <taxon>Lactobacillales</taxon>
        <taxon>Lactobacillaceae</taxon>
        <taxon>Liquorilactobacillus</taxon>
    </lineage>
</organism>
<evidence type="ECO:0000313" key="1">
    <source>
        <dbReference type="EMBL" id="KRN05335.1"/>
    </source>
</evidence>
<reference evidence="1 2" key="1">
    <citation type="journal article" date="2015" name="Genome Announc.">
        <title>Expanding the biotechnology potential of lactobacilli through comparative genomics of 213 strains and associated genera.</title>
        <authorList>
            <person name="Sun Z."/>
            <person name="Harris H.M."/>
            <person name="McCann A."/>
            <person name="Guo C."/>
            <person name="Argimon S."/>
            <person name="Zhang W."/>
            <person name="Yang X."/>
            <person name="Jeffery I.B."/>
            <person name="Cooney J.C."/>
            <person name="Kagawa T.F."/>
            <person name="Liu W."/>
            <person name="Song Y."/>
            <person name="Salvetti E."/>
            <person name="Wrobel A."/>
            <person name="Rasinkangas P."/>
            <person name="Parkhill J."/>
            <person name="Rea M.C."/>
            <person name="O'Sullivan O."/>
            <person name="Ritari J."/>
            <person name="Douillard F.P."/>
            <person name="Paul Ross R."/>
            <person name="Yang R."/>
            <person name="Briner A.E."/>
            <person name="Felis G.E."/>
            <person name="de Vos W.M."/>
            <person name="Barrangou R."/>
            <person name="Klaenhammer T.R."/>
            <person name="Caufield P.W."/>
            <person name="Cui Y."/>
            <person name="Zhang H."/>
            <person name="O'Toole P.W."/>
        </authorList>
    </citation>
    <scope>NUCLEOTIDE SEQUENCE [LARGE SCALE GENOMIC DNA]</scope>
    <source>
        <strain evidence="1 2">DSM 21376</strain>
    </source>
</reference>
<evidence type="ECO:0008006" key="3">
    <source>
        <dbReference type="Google" id="ProtNLM"/>
    </source>
</evidence>
<dbReference type="STRING" id="1423806.FD15_GL001887"/>
<keyword evidence="2" id="KW-1185">Reference proteome</keyword>
<comment type="caution">
    <text evidence="1">The sequence shown here is derived from an EMBL/GenBank/DDBJ whole genome shotgun (WGS) entry which is preliminary data.</text>
</comment>
<name>A0A0R2DWC8_9LACO</name>
<evidence type="ECO:0000313" key="2">
    <source>
        <dbReference type="Proteomes" id="UP000050961"/>
    </source>
</evidence>
<proteinExistence type="predicted"/>
<gene>
    <name evidence="1" type="ORF">FD15_GL001887</name>
</gene>